<reference evidence="1 2" key="1">
    <citation type="submission" date="2024-07" db="EMBL/GenBank/DDBJ databases">
        <title>Chromosome-level genome assembly of the water stick insect Ranatra chinensis (Heteroptera: Nepidae).</title>
        <authorList>
            <person name="Liu X."/>
        </authorList>
    </citation>
    <scope>NUCLEOTIDE SEQUENCE [LARGE SCALE GENOMIC DNA]</scope>
    <source>
        <strain evidence="1">Cailab_2021Rc</strain>
        <tissue evidence="1">Muscle</tissue>
    </source>
</reference>
<dbReference type="AlphaFoldDB" id="A0ABD0YPS3"/>
<dbReference type="Proteomes" id="UP001558652">
    <property type="component" value="Unassembled WGS sequence"/>
</dbReference>
<dbReference type="Gene3D" id="3.40.50.1110">
    <property type="entry name" value="SGNH hydrolase"/>
    <property type="match status" value="1"/>
</dbReference>
<dbReference type="PANTHER" id="PTHR21325:SF31">
    <property type="entry name" value="GH22081P-RELATED"/>
    <property type="match status" value="1"/>
</dbReference>
<dbReference type="InterPro" id="IPR038885">
    <property type="entry name" value="PLB1"/>
</dbReference>
<sequence length="343" mass="38888">FPCDVAAGRSAVPPSSVDKLRPGDIAVVAALGDSLTAGNGAAATNIFQVYTENRGVSWSIGGQGTWREFLTLPNILKVFNPNIIGYSLGDSLSHETKSQFNTAEIGAMARDLPFMARELVKRMKQDKRVDIKNDWKIITILIGSNDFCVDICYRDTSKTPERHRNSLLRTLDILIENLPRTLVNLVITPNVGNILPNFKRLPPLCWITHRTECPCILGSRFQNKLKYFISIIEDCQKVEMEIAQHPKYQTDDFAVVAQPFTLNITFPEYVNSNGERLTDISYLSEDCFHFSQKGYARAANSLWNNMMEPVGFKSTNWLNEFQLIECPTDEHPYIFTNRNSHFR</sequence>
<dbReference type="EMBL" id="JBFDAA010000015">
    <property type="protein sequence ID" value="KAL1117839.1"/>
    <property type="molecule type" value="Genomic_DNA"/>
</dbReference>
<evidence type="ECO:0008006" key="3">
    <source>
        <dbReference type="Google" id="ProtNLM"/>
    </source>
</evidence>
<dbReference type="Pfam" id="PF00657">
    <property type="entry name" value="Lipase_GDSL"/>
    <property type="match status" value="1"/>
</dbReference>
<accession>A0ABD0YPS3</accession>
<dbReference type="InterPro" id="IPR035547">
    <property type="entry name" value="Phospholipase_B"/>
</dbReference>
<dbReference type="InterPro" id="IPR001087">
    <property type="entry name" value="GDSL"/>
</dbReference>
<evidence type="ECO:0000313" key="1">
    <source>
        <dbReference type="EMBL" id="KAL1117839.1"/>
    </source>
</evidence>
<protein>
    <recommendedName>
        <fullName evidence="3">Phospholipase B1, membrane-associated</fullName>
    </recommendedName>
</protein>
<organism evidence="1 2">
    <name type="scientific">Ranatra chinensis</name>
    <dbReference type="NCBI Taxonomy" id="642074"/>
    <lineage>
        <taxon>Eukaryota</taxon>
        <taxon>Metazoa</taxon>
        <taxon>Ecdysozoa</taxon>
        <taxon>Arthropoda</taxon>
        <taxon>Hexapoda</taxon>
        <taxon>Insecta</taxon>
        <taxon>Pterygota</taxon>
        <taxon>Neoptera</taxon>
        <taxon>Paraneoptera</taxon>
        <taxon>Hemiptera</taxon>
        <taxon>Heteroptera</taxon>
        <taxon>Panheteroptera</taxon>
        <taxon>Nepomorpha</taxon>
        <taxon>Nepidae</taxon>
        <taxon>Ranatrinae</taxon>
        <taxon>Ranatra</taxon>
    </lineage>
</organism>
<comment type="caution">
    <text evidence="1">The sequence shown here is derived from an EMBL/GenBank/DDBJ whole genome shotgun (WGS) entry which is preliminary data.</text>
</comment>
<feature type="non-terminal residue" evidence="1">
    <location>
        <position position="1"/>
    </location>
</feature>
<keyword evidence="2" id="KW-1185">Reference proteome</keyword>
<dbReference type="CDD" id="cd01824">
    <property type="entry name" value="Phospholipase_B_like"/>
    <property type="match status" value="1"/>
</dbReference>
<dbReference type="InterPro" id="IPR036514">
    <property type="entry name" value="SGNH_hydro_sf"/>
</dbReference>
<dbReference type="PANTHER" id="PTHR21325">
    <property type="entry name" value="PHOSPHOLIPASE B, PLB1"/>
    <property type="match status" value="1"/>
</dbReference>
<name>A0ABD0YPS3_9HEMI</name>
<proteinExistence type="predicted"/>
<evidence type="ECO:0000313" key="2">
    <source>
        <dbReference type="Proteomes" id="UP001558652"/>
    </source>
</evidence>
<dbReference type="SUPFAM" id="SSF52266">
    <property type="entry name" value="SGNH hydrolase"/>
    <property type="match status" value="1"/>
</dbReference>
<gene>
    <name evidence="1" type="ORF">AAG570_004154</name>
</gene>